<dbReference type="RefSeq" id="WP_117179379.1">
    <property type="nucleotide sequence ID" value="NZ_QFZK01000014.1"/>
</dbReference>
<evidence type="ECO:0000313" key="9">
    <source>
        <dbReference type="EMBL" id="RFO95587.1"/>
    </source>
</evidence>
<reference evidence="9 10" key="1">
    <citation type="submission" date="2018-05" db="EMBL/GenBank/DDBJ databases">
        <title>Rhodoferax soyangensis sp.nov., isolated from an oligotrophic freshwater lake.</title>
        <authorList>
            <person name="Park M."/>
        </authorList>
    </citation>
    <scope>NUCLEOTIDE SEQUENCE [LARGE SCALE GENOMIC DNA]</scope>
    <source>
        <strain evidence="9 10">IMCC26218</strain>
    </source>
</reference>
<name>A0A3E1R8E0_9BURK</name>
<dbReference type="OrthoDB" id="19849at2"/>
<evidence type="ECO:0000256" key="1">
    <source>
        <dbReference type="ARBA" id="ARBA00004571"/>
    </source>
</evidence>
<evidence type="ECO:0000256" key="4">
    <source>
        <dbReference type="ARBA" id="ARBA00022692"/>
    </source>
</evidence>
<dbReference type="Pfam" id="PF03349">
    <property type="entry name" value="Toluene_X"/>
    <property type="match status" value="1"/>
</dbReference>
<dbReference type="Proteomes" id="UP000260665">
    <property type="component" value="Unassembled WGS sequence"/>
</dbReference>
<evidence type="ECO:0000256" key="2">
    <source>
        <dbReference type="ARBA" id="ARBA00008163"/>
    </source>
</evidence>
<comment type="caution">
    <text evidence="9">The sequence shown here is derived from an EMBL/GenBank/DDBJ whole genome shotgun (WGS) entry which is preliminary data.</text>
</comment>
<gene>
    <name evidence="9" type="ORF">DIC66_17440</name>
</gene>
<dbReference type="SUPFAM" id="SSF56935">
    <property type="entry name" value="Porins"/>
    <property type="match status" value="1"/>
</dbReference>
<dbReference type="Gene3D" id="2.40.160.60">
    <property type="entry name" value="Outer membrane protein transport protein (OMPP1/FadL/TodX)"/>
    <property type="match status" value="1"/>
</dbReference>
<evidence type="ECO:0000256" key="5">
    <source>
        <dbReference type="ARBA" id="ARBA00022729"/>
    </source>
</evidence>
<keyword evidence="7" id="KW-0998">Cell outer membrane</keyword>
<keyword evidence="4" id="KW-0812">Transmembrane</keyword>
<evidence type="ECO:0000256" key="8">
    <source>
        <dbReference type="SAM" id="SignalP"/>
    </source>
</evidence>
<keyword evidence="6" id="KW-0472">Membrane</keyword>
<feature type="chain" id="PRO_5017816934" evidence="8">
    <location>
        <begin position="27"/>
        <end position="422"/>
    </location>
</feature>
<dbReference type="GO" id="GO:0009279">
    <property type="term" value="C:cell outer membrane"/>
    <property type="evidence" value="ECO:0007669"/>
    <property type="project" value="UniProtKB-SubCell"/>
</dbReference>
<dbReference type="InterPro" id="IPR005017">
    <property type="entry name" value="OMPP1/FadL/TodX"/>
</dbReference>
<dbReference type="PANTHER" id="PTHR35093:SF8">
    <property type="entry name" value="OUTER MEMBRANE PROTEIN NMB0088-RELATED"/>
    <property type="match status" value="1"/>
</dbReference>
<proteinExistence type="inferred from homology"/>
<dbReference type="GO" id="GO:0015483">
    <property type="term" value="F:long-chain fatty acid transporting porin activity"/>
    <property type="evidence" value="ECO:0007669"/>
    <property type="project" value="TreeGrafter"/>
</dbReference>
<dbReference type="EMBL" id="QFZK01000014">
    <property type="protein sequence ID" value="RFO95587.1"/>
    <property type="molecule type" value="Genomic_DNA"/>
</dbReference>
<comment type="similarity">
    <text evidence="2">Belongs to the OmpP1/FadL family.</text>
</comment>
<keyword evidence="3" id="KW-1134">Transmembrane beta strand</keyword>
<accession>A0A3E1R8E0</accession>
<feature type="signal peptide" evidence="8">
    <location>
        <begin position="1"/>
        <end position="26"/>
    </location>
</feature>
<evidence type="ECO:0000313" key="10">
    <source>
        <dbReference type="Proteomes" id="UP000260665"/>
    </source>
</evidence>
<keyword evidence="10" id="KW-1185">Reference proteome</keyword>
<evidence type="ECO:0000256" key="3">
    <source>
        <dbReference type="ARBA" id="ARBA00022452"/>
    </source>
</evidence>
<dbReference type="AlphaFoldDB" id="A0A3E1R8E0"/>
<evidence type="ECO:0000256" key="7">
    <source>
        <dbReference type="ARBA" id="ARBA00023237"/>
    </source>
</evidence>
<organism evidence="9 10">
    <name type="scientific">Rhodoferax lacus</name>
    <dbReference type="NCBI Taxonomy" id="2184758"/>
    <lineage>
        <taxon>Bacteria</taxon>
        <taxon>Pseudomonadati</taxon>
        <taxon>Pseudomonadota</taxon>
        <taxon>Betaproteobacteria</taxon>
        <taxon>Burkholderiales</taxon>
        <taxon>Comamonadaceae</taxon>
        <taxon>Rhodoferax</taxon>
    </lineage>
</organism>
<dbReference type="PANTHER" id="PTHR35093">
    <property type="entry name" value="OUTER MEMBRANE PROTEIN NMB0088-RELATED"/>
    <property type="match status" value="1"/>
</dbReference>
<keyword evidence="5 8" id="KW-0732">Signal</keyword>
<sequence>MQRTKHTLTRHSCLLALLLLPYAAQATNGYFSSGYGAKAQGLAGVGIALPQDALAAATNPAGTALVGERADLGVTLFTPNRSADIVGNGAGADASYDGNGTKRFLIPEFAFTRRIDANTAWGLAAYGNGGFNTDYPTNPYGRFGATGSAGISLEQLIITPSLAYKINEAHTVGVALNVAYQQFSAKGIGIFGTSQTSSAPANVSDQGVDSSTGSGLRIGWTGKLSPSLTLGATWASKITGKFDKYKGLFADGGSFDIPENYGLGLAFAASPEWTLAADVQTIRYSQVNAVGDSAASFFAGQKQLGTANGPGFGWRDITVLKLGASHQYNRDWVLRGGISVADQPVAAQETFFNILAPGVVQKHLTLGATWTSPAGGEWTGYYARAFGESVTGNQSIPASFAGGNVNLHLDETLLGVSYGWKF</sequence>
<protein>
    <submittedName>
        <fullName evidence="9">Long-chain fatty acid transporter</fullName>
    </submittedName>
</protein>
<evidence type="ECO:0000256" key="6">
    <source>
        <dbReference type="ARBA" id="ARBA00023136"/>
    </source>
</evidence>
<comment type="subcellular location">
    <subcellularLocation>
        <location evidence="1">Cell outer membrane</location>
        <topology evidence="1">Multi-pass membrane protein</topology>
    </subcellularLocation>
</comment>